<evidence type="ECO:0000256" key="5">
    <source>
        <dbReference type="SAM" id="MobiDB-lite"/>
    </source>
</evidence>
<accession>A0ABR2L8R6</accession>
<feature type="region of interest" description="Disordered" evidence="5">
    <location>
        <begin position="272"/>
        <end position="298"/>
    </location>
</feature>
<evidence type="ECO:0000313" key="7">
    <source>
        <dbReference type="EMBL" id="KAK8899401.1"/>
    </source>
</evidence>
<dbReference type="PANTHER" id="PTHR16201">
    <property type="entry name" value="SEVEN TRANSMEMBRANE PROTEIN 1-RELATED"/>
    <property type="match status" value="1"/>
</dbReference>
<evidence type="ECO:0000256" key="6">
    <source>
        <dbReference type="SAM" id="Phobius"/>
    </source>
</evidence>
<sequence length="298" mass="33277">MPSPIDPNIAFNGFVDYSTFFEEPSIIWIAVGSIIFIGSVISVIPQIISILKRKSSFGLNVISIFVTSVSQFILLTNVLCFHIEDFRGFLQFPFIQVIPRFLTFSITFGLWIFFLAIPFLTMIFFDKNHPKSQTPIDRKQSNIMTTVLTVAVPFSSFIFLISYFILGTQNGFESKIVLYFGGICGSISTIIGFAQYIPQMITTCSIEGPGSLSLILLFIQAPGGTANALFMAIAQGDHWTTWISILSASIQQFILIGIILYYKCKKSRKVADNSGKDSQIYPSYTTKEKGKETNFDSN</sequence>
<keyword evidence="8" id="KW-1185">Reference proteome</keyword>
<reference evidence="7 8" key="1">
    <citation type="submission" date="2024-04" db="EMBL/GenBank/DDBJ databases">
        <title>Tritrichomonas musculus Genome.</title>
        <authorList>
            <person name="Alves-Ferreira E."/>
            <person name="Grigg M."/>
            <person name="Lorenzi H."/>
            <person name="Galac M."/>
        </authorList>
    </citation>
    <scope>NUCLEOTIDE SEQUENCE [LARGE SCALE GENOMIC DNA]</scope>
    <source>
        <strain evidence="7 8">EAF2021</strain>
    </source>
</reference>
<feature type="transmembrane region" description="Helical" evidence="6">
    <location>
        <begin position="146"/>
        <end position="166"/>
    </location>
</feature>
<organism evidence="7 8">
    <name type="scientific">Tritrichomonas musculus</name>
    <dbReference type="NCBI Taxonomy" id="1915356"/>
    <lineage>
        <taxon>Eukaryota</taxon>
        <taxon>Metamonada</taxon>
        <taxon>Parabasalia</taxon>
        <taxon>Tritrichomonadida</taxon>
        <taxon>Tritrichomonadidae</taxon>
        <taxon>Tritrichomonas</taxon>
    </lineage>
</organism>
<evidence type="ECO:0000256" key="1">
    <source>
        <dbReference type="ARBA" id="ARBA00004141"/>
    </source>
</evidence>
<feature type="transmembrane region" description="Helical" evidence="6">
    <location>
        <begin position="210"/>
        <end position="233"/>
    </location>
</feature>
<feature type="compositionally biased region" description="Polar residues" evidence="5">
    <location>
        <begin position="276"/>
        <end position="285"/>
    </location>
</feature>
<dbReference type="PANTHER" id="PTHR16201:SF11">
    <property type="entry name" value="PQ-LOOP REPEAT-CONTAINING PROTEIN"/>
    <property type="match status" value="1"/>
</dbReference>
<evidence type="ECO:0000256" key="3">
    <source>
        <dbReference type="ARBA" id="ARBA00022989"/>
    </source>
</evidence>
<evidence type="ECO:0000256" key="2">
    <source>
        <dbReference type="ARBA" id="ARBA00022692"/>
    </source>
</evidence>
<dbReference type="Gene3D" id="1.20.1280.290">
    <property type="match status" value="1"/>
</dbReference>
<feature type="transmembrane region" description="Helical" evidence="6">
    <location>
        <begin position="101"/>
        <end position="125"/>
    </location>
</feature>
<keyword evidence="4 6" id="KW-0472">Membrane</keyword>
<feature type="compositionally biased region" description="Basic and acidic residues" evidence="5">
    <location>
        <begin position="286"/>
        <end position="298"/>
    </location>
</feature>
<feature type="transmembrane region" description="Helical" evidence="6">
    <location>
        <begin position="57"/>
        <end position="81"/>
    </location>
</feature>
<gene>
    <name evidence="7" type="ORF">M9Y10_001717</name>
</gene>
<keyword evidence="2 6" id="KW-0812">Transmembrane</keyword>
<comment type="subcellular location">
    <subcellularLocation>
        <location evidence="1">Membrane</location>
        <topology evidence="1">Multi-pass membrane protein</topology>
    </subcellularLocation>
</comment>
<feature type="transmembrane region" description="Helical" evidence="6">
    <location>
        <begin position="26"/>
        <end position="45"/>
    </location>
</feature>
<feature type="transmembrane region" description="Helical" evidence="6">
    <location>
        <begin position="178"/>
        <end position="198"/>
    </location>
</feature>
<proteinExistence type="predicted"/>
<protein>
    <recommendedName>
        <fullName evidence="9">PQ loop repeat family protein</fullName>
    </recommendedName>
</protein>
<dbReference type="SMART" id="SM00679">
    <property type="entry name" value="CTNS"/>
    <property type="match status" value="2"/>
</dbReference>
<name>A0ABR2L8R6_9EUKA</name>
<comment type="caution">
    <text evidence="7">The sequence shown here is derived from an EMBL/GenBank/DDBJ whole genome shotgun (WGS) entry which is preliminary data.</text>
</comment>
<dbReference type="InterPro" id="IPR006603">
    <property type="entry name" value="PQ-loop_rpt"/>
</dbReference>
<feature type="transmembrane region" description="Helical" evidence="6">
    <location>
        <begin position="239"/>
        <end position="262"/>
    </location>
</feature>
<dbReference type="EMBL" id="JAPFFF010000001">
    <property type="protein sequence ID" value="KAK8899401.1"/>
    <property type="molecule type" value="Genomic_DNA"/>
</dbReference>
<dbReference type="Pfam" id="PF04193">
    <property type="entry name" value="PQ-loop"/>
    <property type="match status" value="2"/>
</dbReference>
<evidence type="ECO:0008006" key="9">
    <source>
        <dbReference type="Google" id="ProtNLM"/>
    </source>
</evidence>
<evidence type="ECO:0000313" key="8">
    <source>
        <dbReference type="Proteomes" id="UP001470230"/>
    </source>
</evidence>
<dbReference type="InterPro" id="IPR051415">
    <property type="entry name" value="LAAT-1"/>
</dbReference>
<keyword evidence="3 6" id="KW-1133">Transmembrane helix</keyword>
<dbReference type="Proteomes" id="UP001470230">
    <property type="component" value="Unassembled WGS sequence"/>
</dbReference>
<evidence type="ECO:0000256" key="4">
    <source>
        <dbReference type="ARBA" id="ARBA00023136"/>
    </source>
</evidence>